<geneLocation type="plasmid" evidence="9">
    <name>pob3b1</name>
</geneLocation>
<evidence type="ECO:0000256" key="1">
    <source>
        <dbReference type="ARBA" id="ARBA00010641"/>
    </source>
</evidence>
<keyword evidence="4" id="KW-0238">DNA-binding</keyword>
<dbReference type="Proteomes" id="UP000230709">
    <property type="component" value="Plasmid pOB3b1"/>
</dbReference>
<dbReference type="GO" id="GO:0003677">
    <property type="term" value="F:DNA binding"/>
    <property type="evidence" value="ECO:0007669"/>
    <property type="project" value="UniProtKB-KW"/>
</dbReference>
<dbReference type="InterPro" id="IPR039425">
    <property type="entry name" value="RNA_pol_sigma-70-like"/>
</dbReference>
<dbReference type="SUPFAM" id="SSF88946">
    <property type="entry name" value="Sigma2 domain of RNA polymerase sigma factors"/>
    <property type="match status" value="1"/>
</dbReference>
<dbReference type="InterPro" id="IPR013325">
    <property type="entry name" value="RNA_pol_sigma_r2"/>
</dbReference>
<evidence type="ECO:0000313" key="9">
    <source>
        <dbReference type="Proteomes" id="UP000230709"/>
    </source>
</evidence>
<dbReference type="PANTHER" id="PTHR43133">
    <property type="entry name" value="RNA POLYMERASE ECF-TYPE SIGMA FACTO"/>
    <property type="match status" value="1"/>
</dbReference>
<keyword evidence="8" id="KW-0614">Plasmid</keyword>
<dbReference type="InterPro" id="IPR014284">
    <property type="entry name" value="RNA_pol_sigma-70_dom"/>
</dbReference>
<dbReference type="Pfam" id="PF08281">
    <property type="entry name" value="Sigma70_r4_2"/>
    <property type="match status" value="1"/>
</dbReference>
<gene>
    <name evidence="8" type="ORF">CQW49_21850</name>
</gene>
<dbReference type="SUPFAM" id="SSF88659">
    <property type="entry name" value="Sigma3 and sigma4 domains of RNA polymerase sigma factors"/>
    <property type="match status" value="1"/>
</dbReference>
<evidence type="ECO:0000259" key="7">
    <source>
        <dbReference type="Pfam" id="PF08281"/>
    </source>
</evidence>
<dbReference type="InterPro" id="IPR036388">
    <property type="entry name" value="WH-like_DNA-bd_sf"/>
</dbReference>
<keyword evidence="5" id="KW-0804">Transcription</keyword>
<name>A0A2D2D6R0_METT3</name>
<keyword evidence="2" id="KW-0805">Transcription regulation</keyword>
<feature type="domain" description="RNA polymerase sigma factor 70 region 4 type 2" evidence="7">
    <location>
        <begin position="111"/>
        <end position="162"/>
    </location>
</feature>
<protein>
    <recommendedName>
        <fullName evidence="10">RNA polymerase subunit sigma-24</fullName>
    </recommendedName>
</protein>
<dbReference type="RefSeq" id="WP_003613817.1">
    <property type="nucleotide sequence ID" value="NZ_ADVE02000002.1"/>
</dbReference>
<dbReference type="NCBIfam" id="TIGR02937">
    <property type="entry name" value="sigma70-ECF"/>
    <property type="match status" value="1"/>
</dbReference>
<dbReference type="AlphaFoldDB" id="A0A2D2D6R0"/>
<sequence>MVKRLPLTRLLSVFGAERSRIEATIQSRMKTAEAADVLQDTWLKLAQRGAEGAIDDPAAFVRSVARNTALDYLRKDRRRRSIDAEIRELLFDTEDELSPERILIGREAADMLAAAIDALPDQTRRVFLMNRFEGKTHREIAAELRISDSSVYYHIRRALEHLSGMRHHLPD</sequence>
<dbReference type="KEGG" id="mtw:CQW49_21850"/>
<proteinExistence type="inferred from homology"/>
<evidence type="ECO:0000256" key="3">
    <source>
        <dbReference type="ARBA" id="ARBA00023082"/>
    </source>
</evidence>
<dbReference type="EMBL" id="CP023738">
    <property type="protein sequence ID" value="ATQ70634.1"/>
    <property type="molecule type" value="Genomic_DNA"/>
</dbReference>
<dbReference type="PANTHER" id="PTHR43133:SF8">
    <property type="entry name" value="RNA POLYMERASE SIGMA FACTOR HI_1459-RELATED"/>
    <property type="match status" value="1"/>
</dbReference>
<dbReference type="InterPro" id="IPR013324">
    <property type="entry name" value="RNA_pol_sigma_r3/r4-like"/>
</dbReference>
<feature type="domain" description="RNA polymerase sigma-70 region 2" evidence="6">
    <location>
        <begin position="31"/>
        <end position="79"/>
    </location>
</feature>
<organism evidence="8 9">
    <name type="scientific">Methylosinus trichosporium (strain ATCC 35070 / NCIMB 11131 / UNIQEM 75 / OB3b)</name>
    <dbReference type="NCBI Taxonomy" id="595536"/>
    <lineage>
        <taxon>Bacteria</taxon>
        <taxon>Pseudomonadati</taxon>
        <taxon>Pseudomonadota</taxon>
        <taxon>Alphaproteobacteria</taxon>
        <taxon>Hyphomicrobiales</taxon>
        <taxon>Methylocystaceae</taxon>
        <taxon>Methylosinus</taxon>
    </lineage>
</organism>
<evidence type="ECO:0000256" key="4">
    <source>
        <dbReference type="ARBA" id="ARBA00023125"/>
    </source>
</evidence>
<keyword evidence="3" id="KW-0731">Sigma factor</keyword>
<dbReference type="GO" id="GO:0006352">
    <property type="term" value="P:DNA-templated transcription initiation"/>
    <property type="evidence" value="ECO:0007669"/>
    <property type="project" value="InterPro"/>
</dbReference>
<evidence type="ECO:0000256" key="5">
    <source>
        <dbReference type="ARBA" id="ARBA00023163"/>
    </source>
</evidence>
<dbReference type="GO" id="GO:0016987">
    <property type="term" value="F:sigma factor activity"/>
    <property type="evidence" value="ECO:0007669"/>
    <property type="project" value="UniProtKB-KW"/>
</dbReference>
<evidence type="ECO:0000256" key="2">
    <source>
        <dbReference type="ARBA" id="ARBA00023015"/>
    </source>
</evidence>
<dbReference type="CDD" id="cd06171">
    <property type="entry name" value="Sigma70_r4"/>
    <property type="match status" value="1"/>
</dbReference>
<dbReference type="Pfam" id="PF04542">
    <property type="entry name" value="Sigma70_r2"/>
    <property type="match status" value="1"/>
</dbReference>
<evidence type="ECO:0000259" key="6">
    <source>
        <dbReference type="Pfam" id="PF04542"/>
    </source>
</evidence>
<accession>A0A2D2D6R0</accession>
<dbReference type="STRING" id="595536.GCA_000178815_00142"/>
<evidence type="ECO:0008006" key="10">
    <source>
        <dbReference type="Google" id="ProtNLM"/>
    </source>
</evidence>
<dbReference type="InterPro" id="IPR007627">
    <property type="entry name" value="RNA_pol_sigma70_r2"/>
</dbReference>
<reference evidence="9" key="1">
    <citation type="submission" date="2017-10" db="EMBL/GenBank/DDBJ databases">
        <title>Completed PacBio SMRT sequence of Methylosinus trichosporium OB3b reveals presence of a third large plasmid.</title>
        <authorList>
            <person name="Charles T.C."/>
            <person name="Lynch M.D.J."/>
            <person name="Heil J.R."/>
            <person name="Cheng J."/>
        </authorList>
    </citation>
    <scope>NUCLEOTIDE SEQUENCE [LARGE SCALE GENOMIC DNA]</scope>
    <source>
        <strain evidence="9">OB3b</strain>
        <plasmid evidence="9">pob3b1</plasmid>
    </source>
</reference>
<keyword evidence="9" id="KW-1185">Reference proteome</keyword>
<dbReference type="Gene3D" id="1.10.1740.10">
    <property type="match status" value="1"/>
</dbReference>
<comment type="similarity">
    <text evidence="1">Belongs to the sigma-70 factor family. ECF subfamily.</text>
</comment>
<dbReference type="Gene3D" id="1.10.10.10">
    <property type="entry name" value="Winged helix-like DNA-binding domain superfamily/Winged helix DNA-binding domain"/>
    <property type="match status" value="1"/>
</dbReference>
<dbReference type="InterPro" id="IPR013249">
    <property type="entry name" value="RNA_pol_sigma70_r4_t2"/>
</dbReference>
<evidence type="ECO:0000313" key="8">
    <source>
        <dbReference type="EMBL" id="ATQ70634.1"/>
    </source>
</evidence>